<evidence type="ECO:0000313" key="2">
    <source>
        <dbReference type="Proteomes" id="UP000887574"/>
    </source>
</evidence>
<feature type="region of interest" description="Disordered" evidence="1">
    <location>
        <begin position="78"/>
        <end position="143"/>
    </location>
</feature>
<feature type="compositionally biased region" description="Basic residues" evidence="1">
    <location>
        <begin position="7"/>
        <end position="37"/>
    </location>
</feature>
<reference evidence="3" key="1">
    <citation type="submission" date="2022-11" db="UniProtKB">
        <authorList>
            <consortium name="WormBaseParasite"/>
        </authorList>
    </citation>
    <scope>IDENTIFICATION</scope>
</reference>
<sequence>MVVKRGTMPKKLSKSSIKKGIKKVKGKAGKKINKKKPTTAQVSVKKQSKIIGDLLAPELPESFETPTTTKSILRKKLESSASSAVQQISSNAEAKEEENVPELISEPLPKAEKKLHKVKLGTGKSQNKTGATIKNPPKKSWHK</sequence>
<evidence type="ECO:0000313" key="3">
    <source>
        <dbReference type="WBParaSite" id="jg26596"/>
    </source>
</evidence>
<protein>
    <submittedName>
        <fullName evidence="3">Uncharacterized protein</fullName>
    </submittedName>
</protein>
<name>A0A915E3K8_9BILA</name>
<dbReference type="AlphaFoldDB" id="A0A915E3K8"/>
<feature type="region of interest" description="Disordered" evidence="1">
    <location>
        <begin position="1"/>
        <end position="43"/>
    </location>
</feature>
<dbReference type="WBParaSite" id="jg26596">
    <property type="protein sequence ID" value="jg26596"/>
    <property type="gene ID" value="jg26596"/>
</dbReference>
<proteinExistence type="predicted"/>
<organism evidence="2 3">
    <name type="scientific">Ditylenchus dipsaci</name>
    <dbReference type="NCBI Taxonomy" id="166011"/>
    <lineage>
        <taxon>Eukaryota</taxon>
        <taxon>Metazoa</taxon>
        <taxon>Ecdysozoa</taxon>
        <taxon>Nematoda</taxon>
        <taxon>Chromadorea</taxon>
        <taxon>Rhabditida</taxon>
        <taxon>Tylenchina</taxon>
        <taxon>Tylenchomorpha</taxon>
        <taxon>Sphaerularioidea</taxon>
        <taxon>Anguinidae</taxon>
        <taxon>Anguininae</taxon>
        <taxon>Ditylenchus</taxon>
    </lineage>
</organism>
<feature type="compositionally biased region" description="Low complexity" evidence="1">
    <location>
        <begin position="79"/>
        <end position="90"/>
    </location>
</feature>
<dbReference type="Proteomes" id="UP000887574">
    <property type="component" value="Unplaced"/>
</dbReference>
<accession>A0A915E3K8</accession>
<keyword evidence="2" id="KW-1185">Reference proteome</keyword>
<evidence type="ECO:0000256" key="1">
    <source>
        <dbReference type="SAM" id="MobiDB-lite"/>
    </source>
</evidence>
<feature type="compositionally biased region" description="Polar residues" evidence="1">
    <location>
        <begin position="123"/>
        <end position="132"/>
    </location>
</feature>